<name>A0A8T1MDM9_CLOSI</name>
<reference evidence="1 2" key="1">
    <citation type="journal article" date="2018" name="Biotechnol. Adv.">
        <title>Improved genomic resources and new bioinformatic workflow for the carcinogenic parasite Clonorchis sinensis: Biotechnological implications.</title>
        <authorList>
            <person name="Wang D."/>
            <person name="Korhonen P.K."/>
            <person name="Gasser R.B."/>
            <person name="Young N.D."/>
        </authorList>
    </citation>
    <scope>NUCLEOTIDE SEQUENCE [LARGE SCALE GENOMIC DNA]</scope>
    <source>
        <strain evidence="1">Cs-k2</strain>
    </source>
</reference>
<gene>
    <name evidence="1" type="ORF">CSKR_107533</name>
</gene>
<proteinExistence type="predicted"/>
<organism evidence="1 2">
    <name type="scientific">Clonorchis sinensis</name>
    <name type="common">Chinese liver fluke</name>
    <dbReference type="NCBI Taxonomy" id="79923"/>
    <lineage>
        <taxon>Eukaryota</taxon>
        <taxon>Metazoa</taxon>
        <taxon>Spiralia</taxon>
        <taxon>Lophotrochozoa</taxon>
        <taxon>Platyhelminthes</taxon>
        <taxon>Trematoda</taxon>
        <taxon>Digenea</taxon>
        <taxon>Opisthorchiida</taxon>
        <taxon>Opisthorchiata</taxon>
        <taxon>Opisthorchiidae</taxon>
        <taxon>Clonorchis</taxon>
    </lineage>
</organism>
<evidence type="ECO:0000313" key="2">
    <source>
        <dbReference type="Proteomes" id="UP000286415"/>
    </source>
</evidence>
<protein>
    <submittedName>
        <fullName evidence="1">Uncharacterized protein</fullName>
    </submittedName>
</protein>
<reference evidence="1 2" key="2">
    <citation type="journal article" date="2021" name="Genomics">
        <title>High-quality reference genome for Clonorchis sinensis.</title>
        <authorList>
            <person name="Young N.D."/>
            <person name="Stroehlein A.J."/>
            <person name="Kinkar L."/>
            <person name="Wang T."/>
            <person name="Sohn W.M."/>
            <person name="Chang B.C.H."/>
            <person name="Kaur P."/>
            <person name="Weisz D."/>
            <person name="Dudchenko O."/>
            <person name="Aiden E.L."/>
            <person name="Korhonen P.K."/>
            <person name="Gasser R.B."/>
        </authorList>
    </citation>
    <scope>NUCLEOTIDE SEQUENCE [LARGE SCALE GENOMIC DNA]</scope>
    <source>
        <strain evidence="1">Cs-k2</strain>
    </source>
</reference>
<dbReference type="Proteomes" id="UP000286415">
    <property type="component" value="Unassembled WGS sequence"/>
</dbReference>
<dbReference type="EMBL" id="NIRI02000042">
    <property type="protein sequence ID" value="KAG5447487.1"/>
    <property type="molecule type" value="Genomic_DNA"/>
</dbReference>
<keyword evidence="2" id="KW-1185">Reference proteome</keyword>
<sequence>MAYNRIWLAAGNKGFRNRTPGDKMSSQEPVGSDIPKVESFAFGKTNEQYYCRDQSGEIFRHHRFQAIFRQIAGNEDSQDDGTAHAKVGDPIHLYRSVLRPSFQGTPFENGLEYTEMRENEKLPCSTMRYRSSHDKL</sequence>
<evidence type="ECO:0000313" key="1">
    <source>
        <dbReference type="EMBL" id="KAG5447487.1"/>
    </source>
</evidence>
<dbReference type="OrthoDB" id="10474406at2759"/>
<accession>A0A8T1MDM9</accession>
<comment type="caution">
    <text evidence="1">The sequence shown here is derived from an EMBL/GenBank/DDBJ whole genome shotgun (WGS) entry which is preliminary data.</text>
</comment>